<dbReference type="Proteomes" id="UP000634136">
    <property type="component" value="Unassembled WGS sequence"/>
</dbReference>
<name>A0A835CD87_9FABA</name>
<keyword evidence="2" id="KW-1185">Reference proteome</keyword>
<proteinExistence type="predicted"/>
<dbReference type="EMBL" id="JAAIUW010000003">
    <property type="protein sequence ID" value="KAF7838631.1"/>
    <property type="molecule type" value="Genomic_DNA"/>
</dbReference>
<dbReference type="AlphaFoldDB" id="A0A835CD87"/>
<organism evidence="1 2">
    <name type="scientific">Senna tora</name>
    <dbReference type="NCBI Taxonomy" id="362788"/>
    <lineage>
        <taxon>Eukaryota</taxon>
        <taxon>Viridiplantae</taxon>
        <taxon>Streptophyta</taxon>
        <taxon>Embryophyta</taxon>
        <taxon>Tracheophyta</taxon>
        <taxon>Spermatophyta</taxon>
        <taxon>Magnoliopsida</taxon>
        <taxon>eudicotyledons</taxon>
        <taxon>Gunneridae</taxon>
        <taxon>Pentapetalae</taxon>
        <taxon>rosids</taxon>
        <taxon>fabids</taxon>
        <taxon>Fabales</taxon>
        <taxon>Fabaceae</taxon>
        <taxon>Caesalpinioideae</taxon>
        <taxon>Cassia clade</taxon>
        <taxon>Senna</taxon>
    </lineage>
</organism>
<evidence type="ECO:0000313" key="2">
    <source>
        <dbReference type="Proteomes" id="UP000634136"/>
    </source>
</evidence>
<gene>
    <name evidence="1" type="ORF">G2W53_007113</name>
</gene>
<comment type="caution">
    <text evidence="1">The sequence shown here is derived from an EMBL/GenBank/DDBJ whole genome shotgun (WGS) entry which is preliminary data.</text>
</comment>
<protein>
    <submittedName>
        <fullName evidence="1">Uncharacterized protein</fullName>
    </submittedName>
</protein>
<sequence length="44" mass="4983">MEIFRSLNTNVTIGKGDRESIPVIKGGANIARRPWTLEPSRNRM</sequence>
<evidence type="ECO:0000313" key="1">
    <source>
        <dbReference type="EMBL" id="KAF7838631.1"/>
    </source>
</evidence>
<accession>A0A835CD87</accession>
<reference evidence="1" key="1">
    <citation type="submission" date="2020-09" db="EMBL/GenBank/DDBJ databases">
        <title>Genome-Enabled Discovery of Anthraquinone Biosynthesis in Senna tora.</title>
        <authorList>
            <person name="Kang S.-H."/>
            <person name="Pandey R.P."/>
            <person name="Lee C.-M."/>
            <person name="Sim J.-S."/>
            <person name="Jeong J.-T."/>
            <person name="Choi B.-S."/>
            <person name="Jung M."/>
            <person name="Ginzburg D."/>
            <person name="Zhao K."/>
            <person name="Won S.Y."/>
            <person name="Oh T.-J."/>
            <person name="Yu Y."/>
            <person name="Kim N.-H."/>
            <person name="Lee O.R."/>
            <person name="Lee T.-H."/>
            <person name="Bashyal P."/>
            <person name="Kim T.-S."/>
            <person name="Lee W.-H."/>
            <person name="Kawkins C."/>
            <person name="Kim C.-K."/>
            <person name="Kim J.S."/>
            <person name="Ahn B.O."/>
            <person name="Rhee S.Y."/>
            <person name="Sohng J.K."/>
        </authorList>
    </citation>
    <scope>NUCLEOTIDE SEQUENCE</scope>
    <source>
        <tissue evidence="1">Leaf</tissue>
    </source>
</reference>